<keyword evidence="2" id="KW-1185">Reference proteome</keyword>
<comment type="caution">
    <text evidence="1">The sequence shown here is derived from an EMBL/GenBank/DDBJ whole genome shotgun (WGS) entry which is preliminary data.</text>
</comment>
<evidence type="ECO:0000313" key="1">
    <source>
        <dbReference type="EMBL" id="RLK62082.1"/>
    </source>
</evidence>
<dbReference type="Proteomes" id="UP000282454">
    <property type="component" value="Unassembled WGS sequence"/>
</dbReference>
<evidence type="ECO:0000313" key="2">
    <source>
        <dbReference type="Proteomes" id="UP000282454"/>
    </source>
</evidence>
<dbReference type="EMBL" id="RCDD01000001">
    <property type="protein sequence ID" value="RLK62082.1"/>
    <property type="molecule type" value="Genomic_DNA"/>
</dbReference>
<accession>A0A421BCH4</accession>
<proteinExistence type="predicted"/>
<protein>
    <recommendedName>
        <fullName evidence="3">DNA-binding protein</fullName>
    </recommendedName>
</protein>
<organism evidence="1 2">
    <name type="scientific">Actinokineospora cianjurensis</name>
    <dbReference type="NCBI Taxonomy" id="585224"/>
    <lineage>
        <taxon>Bacteria</taxon>
        <taxon>Bacillati</taxon>
        <taxon>Actinomycetota</taxon>
        <taxon>Actinomycetes</taxon>
        <taxon>Pseudonocardiales</taxon>
        <taxon>Pseudonocardiaceae</taxon>
        <taxon>Actinokineospora</taxon>
    </lineage>
</organism>
<dbReference type="RefSeq" id="WP_121390613.1">
    <property type="nucleotide sequence ID" value="NZ_RCDD01000001.1"/>
</dbReference>
<name>A0A421BCH4_9PSEU</name>
<dbReference type="OrthoDB" id="218750at2"/>
<evidence type="ECO:0008006" key="3">
    <source>
        <dbReference type="Google" id="ProtNLM"/>
    </source>
</evidence>
<gene>
    <name evidence="1" type="ORF">CLV68_2635</name>
</gene>
<reference evidence="1 2" key="1">
    <citation type="submission" date="2018-10" db="EMBL/GenBank/DDBJ databases">
        <title>Genomic Encyclopedia of Archaeal and Bacterial Type Strains, Phase II (KMG-II): from individual species to whole genera.</title>
        <authorList>
            <person name="Goeker M."/>
        </authorList>
    </citation>
    <scope>NUCLEOTIDE SEQUENCE [LARGE SCALE GENOMIC DNA]</scope>
    <source>
        <strain evidence="1 2">DSM 45657</strain>
    </source>
</reference>
<sequence>MSADLLAAGAVLPGTGAGTGDDRDVLVARHYEHPALEDRVVVRLAPEVLGVAEDLTAEYLGFAAPTSTEPVGVARRAALGFPAWALIHDPGNARHALALVKDIERLDRVAKSKAGAAKEGFTDLAAMLGRSAPHFLPTFYEEAARIFFKHGNTSYAATMFGKAREAEQVHDLAVDPERVRAVFLEFAFAGALPAKALTAYAKDLARRYTAEDAYERFRTLCVERVRAGLPPHAGMPEDLRRLAKSAKLDARAEDERVLRDVLQAASISRATGGFWKSYRDALITLAKSDVAVRARLLAFVPQQKSTVDQWIDLLTECGATTALTGPPDPAVSTTPAAWLGAVAATRSAGWGFVGRSAALLTVAEAMVDRLLADGEQVRLAGRWREVEVDLIDLLLANDVQVETAAEWIDLSDWLADTGAGRRDLTAFAASARGAKLGEAVTSHFYSGSDSDDIAKPETVRQVMAVPGLRHALRDWITTHTADLGRTVPALAENLAELGLLRVADAFADVPAAAAAVAGADVTAATVRTLRAGLVDELGWPALDEAVAGFGAKAGEVGFRGEGWPALVVGRDQSVVVVGPDGLLAEHTAIIPAADRHKWYDWTAASWHDGALLVQWYGPKGQLAYWSDNPAKHIATGAFDVYDLSEVKASVALPGGGRFTGKRVVHRGDTAIPQPTRAYSDGIGVWAGSDSDDTWRQIDPVTGTAGRSTPPAFLDDFAVGGARLDLVRCDLRPATPATEGSPLGAAGGLHGWRVRQEADGTWTGEGVDGRTVTATVPVSGLLDLPGTRLTVSEDGSDITLLDADGAPVATVQRGNHNPTYAAGTPLVVPPRWWHLLRPRDEVGSAALRAVTADAVETMLAAAVAELTAEKWDGDLKEWDDEKSNHARYAALLRGGTDELITAVRAALPGISHPGLLAGVISVVRRAAGLVIFRGDFDGIAEAARALAGERGDTGTQVTENEVVVALDWGRRNRSDAAGTGPTALPALMAALHAVSQQPVQVAQELPECTNVEWVDLVPHLGALALRAASPVTPSSERDSLAQMLRWIADSGILDSPGQWRRVVAEVPEDQTAHRHRVHPTPDGFVAVSYTSSFSPGGTATGLQFTRGGFALPAGWAVDSAEEFGPLDRGWITRFLDLLGERGPYPWRPEVVATLVERTGLGTAEATYLLAGMPGVFRWGAGFISTEDRAVLGLSAVGAKAARERMRGLGNQFRRAVFAAGVPGEPEDLWTTGPDAVAVAAVWTDEFGAMRPIDDALLVDATARLPYSRATEHVTAALNPAATPWLHTDAHMRLVEGRLVSKDSGGFSDSNLLTVARVLAWLAQRLPAGSPHRAALSETLALARQRVAHPGFGLSLGEWLSAQEIRGLIGAEPSTEVGSVRVREWLDVHYDGDDYSLFVWPGLLGPHDRDMLVAAMEIAHSGYLPVLDLLACDGLTAACAAELPAGFDPQVYFQDPTVSVPHLVSEVAAKHAIDEDTATLYLQLLALPDPTDANVARWTGWKPTRLRKARAALAETDLVLTAKRARAGRSLFLPGGWLALSTPHLPLEAWKTPMYGFTDSPPPVIIVREPTADLFTRAWNRVLAGDAPGYEDLDTARRG</sequence>